<gene>
    <name evidence="9 12" type="primary">mfd</name>
    <name evidence="12" type="ORF">DRP44_05100</name>
</gene>
<dbReference type="NCBIfam" id="TIGR00580">
    <property type="entry name" value="mfd"/>
    <property type="match status" value="1"/>
</dbReference>
<keyword evidence="7 9" id="KW-0238">DNA-binding</keyword>
<keyword evidence="5" id="KW-0347">Helicase</keyword>
<dbReference type="GO" id="GO:0016787">
    <property type="term" value="F:hydrolase activity"/>
    <property type="evidence" value="ECO:0007669"/>
    <property type="project" value="UniProtKB-KW"/>
</dbReference>
<dbReference type="SMART" id="SM01058">
    <property type="entry name" value="CarD_TRCF"/>
    <property type="match status" value="1"/>
</dbReference>
<dbReference type="SUPFAM" id="SSF143517">
    <property type="entry name" value="TRCF domain-like"/>
    <property type="match status" value="1"/>
</dbReference>
<dbReference type="InterPro" id="IPR027417">
    <property type="entry name" value="P-loop_NTPase"/>
</dbReference>
<dbReference type="PROSITE" id="PS51192">
    <property type="entry name" value="HELICASE_ATP_BIND_1"/>
    <property type="match status" value="1"/>
</dbReference>
<feature type="domain" description="Helicase C-terminal" evidence="11">
    <location>
        <begin position="686"/>
        <end position="840"/>
    </location>
</feature>
<evidence type="ECO:0000256" key="3">
    <source>
        <dbReference type="ARBA" id="ARBA00022763"/>
    </source>
</evidence>
<comment type="subcellular location">
    <subcellularLocation>
        <location evidence="9">Cytoplasm</location>
    </subcellularLocation>
</comment>
<dbReference type="GO" id="GO:0005737">
    <property type="term" value="C:cytoplasm"/>
    <property type="evidence" value="ECO:0007669"/>
    <property type="project" value="UniProtKB-SubCell"/>
</dbReference>
<dbReference type="GO" id="GO:0003684">
    <property type="term" value="F:damaged DNA binding"/>
    <property type="evidence" value="ECO:0007669"/>
    <property type="project" value="InterPro"/>
</dbReference>
<keyword evidence="6 9" id="KW-0067">ATP-binding</keyword>
<reference evidence="12 13" key="1">
    <citation type="submission" date="2018-06" db="EMBL/GenBank/DDBJ databases">
        <title>Extensive metabolic versatility and redundancy in microbially diverse, dynamic hydrothermal sediments.</title>
        <authorList>
            <person name="Dombrowski N."/>
            <person name="Teske A."/>
            <person name="Baker B.J."/>
        </authorList>
    </citation>
    <scope>NUCLEOTIDE SEQUENCE [LARGE SCALE GENOMIC DNA]</scope>
    <source>
        <strain evidence="12">B35_G9</strain>
    </source>
</reference>
<keyword evidence="3 9" id="KW-0227">DNA damage</keyword>
<proteinExistence type="inferred from homology"/>
<dbReference type="Gene3D" id="3.30.2060.10">
    <property type="entry name" value="Penicillin-binding protein 1b domain"/>
    <property type="match status" value="1"/>
</dbReference>
<sequence length="1028" mass="118361">MNLDSIVELFRDAKLNALVPDNKVKGISASGVEGGFYYLFLGLLREKLNGPLIVIEKGILNCENTKNGIKSFFPDRLVFSLYYEGEEVSPEQMWERINALYNDNIVNNSIIVIDSKLLDKRVRAPGQIKNSIVNLNRGDRVDYEALRESIIDAGYTVVSIVRGVGDVSFRGEIVDIFSLYENKPVRIDVFDDKIDSIKEFDIITQRAFKELSSYTIFPIVRMEDEGEIRILDIFSEGTNIVQRETFIEEAEKFNLISVDEGNINFNTLSTNRYFGNWQLFKESILQYRDFDIAMFAESEAEIKRLRELLSEYENIYYFTGKLDKGFISIDKKLAVFSDREIFARKYRRRETRYSEDEVPIDDLYSMEVGEYVVHRDYGIGIYRGLKKININGKDSECLVIYYQGDDKVFVPVERLNLVSRYISDKDTQPQLSSIGTNLWKERKSKVKKALLLLSEELLKLYAEREVKHREPYGEDTYEEKLLESTFEYEETEDQINAIEFIKKKMTDDKVMNVIVVGEVGFGKTEVAIRASMKAVMNGKQVVVLAPTTILAEQHYNKFRERLKEFPVNIGLLSRFVAPKEIKRIVEMVKDGRMDILIGTHKVFNKEVRFANLGLLIIDEEHKFGVKHKEKIKSYKKDVDVIEMTATPIPRTLQMALSGFRDMVKIQTPPTGRMPVITKIIKWNDDVLQDIILREIERGGQVFFLHNRVETIHSVADRVNRILPDMKIAVSHGQMKARDLEKVINDFMHKKIDILVTTAIIESGIDMPNVNTIIINNAQNMGIAQLHQLRGRVGRAEVQAYCYLVVPDPGKLNLSARKRLNTIASYWRLGSGYKLALRDLEIRGAGTLLGERQHGHIAAIGYEMYMKLLNEAISEIKGEPVVEYTDTEIDIPVEAYIPEDYIDDQRYRTAVYKRLNEVEKPKKIDEIAAELIERYGKLPAQARNILELMKVKLLASRKFVKRIRYDDSILSFEFPEDFKIKNIRIPDKTAKKLDILQAIPLTLGQITDKNGIIGKCKSILQNIDICDIN</sequence>
<dbReference type="PANTHER" id="PTHR47964:SF1">
    <property type="entry name" value="ATP-DEPENDENT DNA HELICASE HOMOLOG RECG, CHLOROPLASTIC"/>
    <property type="match status" value="1"/>
</dbReference>
<dbReference type="InterPro" id="IPR001650">
    <property type="entry name" value="Helicase_C-like"/>
</dbReference>
<dbReference type="PANTHER" id="PTHR47964">
    <property type="entry name" value="ATP-DEPENDENT DNA HELICASE HOMOLOG RECG, CHLOROPLASTIC"/>
    <property type="match status" value="1"/>
</dbReference>
<dbReference type="GO" id="GO:0000716">
    <property type="term" value="P:transcription-coupled nucleotide-excision repair, DNA damage recognition"/>
    <property type="evidence" value="ECO:0007669"/>
    <property type="project" value="UniProtKB-UniRule"/>
</dbReference>
<dbReference type="EC" id="3.6.4.-" evidence="9"/>
<evidence type="ECO:0000256" key="8">
    <source>
        <dbReference type="ARBA" id="ARBA00023204"/>
    </source>
</evidence>
<dbReference type="HAMAP" id="MF_00969">
    <property type="entry name" value="TRCF"/>
    <property type="match status" value="1"/>
</dbReference>
<dbReference type="InterPro" id="IPR004576">
    <property type="entry name" value="Mfd"/>
</dbReference>
<dbReference type="InterPro" id="IPR037235">
    <property type="entry name" value="TRCF-like_C_D7"/>
</dbReference>
<organism evidence="12 13">
    <name type="scientific">candidate division TA06 bacterium</name>
    <dbReference type="NCBI Taxonomy" id="2250710"/>
    <lineage>
        <taxon>Bacteria</taxon>
        <taxon>Bacteria division TA06</taxon>
    </lineage>
</organism>
<dbReference type="InterPro" id="IPR014001">
    <property type="entry name" value="Helicase_ATP-bd"/>
</dbReference>
<dbReference type="GO" id="GO:0006355">
    <property type="term" value="P:regulation of DNA-templated transcription"/>
    <property type="evidence" value="ECO:0007669"/>
    <property type="project" value="UniProtKB-UniRule"/>
</dbReference>
<keyword evidence="8 9" id="KW-0234">DNA repair</keyword>
<evidence type="ECO:0000256" key="7">
    <source>
        <dbReference type="ARBA" id="ARBA00023125"/>
    </source>
</evidence>
<dbReference type="Pfam" id="PF17757">
    <property type="entry name" value="UvrB_inter"/>
    <property type="match status" value="1"/>
</dbReference>
<dbReference type="InterPro" id="IPR036101">
    <property type="entry name" value="CarD-like/TRCF_RID_sf"/>
</dbReference>
<dbReference type="InterPro" id="IPR003711">
    <property type="entry name" value="CarD-like/TRCF_RID"/>
</dbReference>
<keyword evidence="2 9" id="KW-0547">Nucleotide-binding</keyword>
<protein>
    <recommendedName>
        <fullName evidence="9">Transcription-repair-coupling factor</fullName>
        <shortName evidence="9">TRCF</shortName>
        <ecNumber evidence="9">3.6.4.-</ecNumber>
    </recommendedName>
</protein>
<dbReference type="SUPFAM" id="SSF52540">
    <property type="entry name" value="P-loop containing nucleoside triphosphate hydrolases"/>
    <property type="match status" value="3"/>
</dbReference>
<dbReference type="SMART" id="SM00982">
    <property type="entry name" value="TRCF"/>
    <property type="match status" value="1"/>
</dbReference>
<dbReference type="GO" id="GO:0003678">
    <property type="term" value="F:DNA helicase activity"/>
    <property type="evidence" value="ECO:0007669"/>
    <property type="project" value="TreeGrafter"/>
</dbReference>
<dbReference type="Pfam" id="PF03461">
    <property type="entry name" value="TRCF"/>
    <property type="match status" value="1"/>
</dbReference>
<dbReference type="Pfam" id="PF02559">
    <property type="entry name" value="CarD_TRCF_RID"/>
    <property type="match status" value="1"/>
</dbReference>
<evidence type="ECO:0000259" key="11">
    <source>
        <dbReference type="PROSITE" id="PS51194"/>
    </source>
</evidence>
<comment type="function">
    <text evidence="9">Couples transcription and DNA repair by recognizing RNA polymerase (RNAP) stalled at DNA lesions. Mediates ATP-dependent release of RNAP and its truncated transcript from the DNA, and recruitment of nucleotide excision repair machinery to the damaged site.</text>
</comment>
<dbReference type="SMART" id="SM00487">
    <property type="entry name" value="DEXDc"/>
    <property type="match status" value="1"/>
</dbReference>
<keyword evidence="1 9" id="KW-0963">Cytoplasm</keyword>
<evidence type="ECO:0000256" key="9">
    <source>
        <dbReference type="HAMAP-Rule" id="MF_00969"/>
    </source>
</evidence>
<evidence type="ECO:0000313" key="13">
    <source>
        <dbReference type="Proteomes" id="UP000282321"/>
    </source>
</evidence>
<keyword evidence="4 9" id="KW-0378">Hydrolase</keyword>
<dbReference type="SUPFAM" id="SSF141259">
    <property type="entry name" value="CarD-like"/>
    <property type="match status" value="1"/>
</dbReference>
<comment type="similarity">
    <text evidence="9">In the N-terminal section; belongs to the UvrB family.</text>
</comment>
<accession>A0A660S7J8</accession>
<dbReference type="Proteomes" id="UP000282321">
    <property type="component" value="Unassembled WGS sequence"/>
</dbReference>
<dbReference type="AlphaFoldDB" id="A0A660S7J8"/>
<evidence type="ECO:0000259" key="10">
    <source>
        <dbReference type="PROSITE" id="PS51192"/>
    </source>
</evidence>
<dbReference type="PROSITE" id="PS51194">
    <property type="entry name" value="HELICASE_CTER"/>
    <property type="match status" value="1"/>
</dbReference>
<dbReference type="InterPro" id="IPR047112">
    <property type="entry name" value="RecG/Mfd"/>
</dbReference>
<dbReference type="Gene3D" id="3.90.1150.50">
    <property type="entry name" value="Transcription-repair-coupling factor, D7 domain"/>
    <property type="match status" value="1"/>
</dbReference>
<dbReference type="Pfam" id="PF00270">
    <property type="entry name" value="DEAD"/>
    <property type="match status" value="1"/>
</dbReference>
<comment type="caution">
    <text evidence="12">The sequence shown here is derived from an EMBL/GenBank/DDBJ whole genome shotgun (WGS) entry which is preliminary data.</text>
</comment>
<dbReference type="GO" id="GO:0005524">
    <property type="term" value="F:ATP binding"/>
    <property type="evidence" value="ECO:0007669"/>
    <property type="project" value="UniProtKB-UniRule"/>
</dbReference>
<dbReference type="EMBL" id="QNBC01000061">
    <property type="protein sequence ID" value="RKX65979.1"/>
    <property type="molecule type" value="Genomic_DNA"/>
</dbReference>
<name>A0A660S7J8_UNCT6</name>
<dbReference type="CDD" id="cd17991">
    <property type="entry name" value="DEXHc_TRCF"/>
    <property type="match status" value="1"/>
</dbReference>
<dbReference type="InterPro" id="IPR005118">
    <property type="entry name" value="TRCF_C"/>
</dbReference>
<evidence type="ECO:0000256" key="4">
    <source>
        <dbReference type="ARBA" id="ARBA00022801"/>
    </source>
</evidence>
<dbReference type="Gene3D" id="3.40.50.11180">
    <property type="match status" value="1"/>
</dbReference>
<evidence type="ECO:0000256" key="5">
    <source>
        <dbReference type="ARBA" id="ARBA00022806"/>
    </source>
</evidence>
<dbReference type="Gene3D" id="2.40.10.170">
    <property type="match status" value="1"/>
</dbReference>
<dbReference type="SMART" id="SM00490">
    <property type="entry name" value="HELICc"/>
    <property type="match status" value="1"/>
</dbReference>
<dbReference type="InterPro" id="IPR041471">
    <property type="entry name" value="UvrB_inter"/>
</dbReference>
<evidence type="ECO:0000313" key="12">
    <source>
        <dbReference type="EMBL" id="RKX65979.1"/>
    </source>
</evidence>
<evidence type="ECO:0000256" key="6">
    <source>
        <dbReference type="ARBA" id="ARBA00022840"/>
    </source>
</evidence>
<dbReference type="Gene3D" id="3.40.50.300">
    <property type="entry name" value="P-loop containing nucleotide triphosphate hydrolases"/>
    <property type="match status" value="2"/>
</dbReference>
<comment type="similarity">
    <text evidence="9">In the C-terminal section; belongs to the helicase family. RecG subfamily.</text>
</comment>
<evidence type="ECO:0000256" key="1">
    <source>
        <dbReference type="ARBA" id="ARBA00022490"/>
    </source>
</evidence>
<dbReference type="InterPro" id="IPR011545">
    <property type="entry name" value="DEAD/DEAH_box_helicase_dom"/>
</dbReference>
<feature type="domain" description="Helicase ATP-binding" evidence="10">
    <location>
        <begin position="504"/>
        <end position="665"/>
    </location>
</feature>
<evidence type="ECO:0000256" key="2">
    <source>
        <dbReference type="ARBA" id="ARBA00022741"/>
    </source>
</evidence>
<dbReference type="Pfam" id="PF00271">
    <property type="entry name" value="Helicase_C"/>
    <property type="match status" value="1"/>
</dbReference>